<organism evidence="1 2">
    <name type="scientific">Choristoneura fumiferana</name>
    <name type="common">Spruce budworm moth</name>
    <name type="synonym">Archips fumiferana</name>
    <dbReference type="NCBI Taxonomy" id="7141"/>
    <lineage>
        <taxon>Eukaryota</taxon>
        <taxon>Metazoa</taxon>
        <taxon>Ecdysozoa</taxon>
        <taxon>Arthropoda</taxon>
        <taxon>Hexapoda</taxon>
        <taxon>Insecta</taxon>
        <taxon>Pterygota</taxon>
        <taxon>Neoptera</taxon>
        <taxon>Endopterygota</taxon>
        <taxon>Lepidoptera</taxon>
        <taxon>Glossata</taxon>
        <taxon>Ditrysia</taxon>
        <taxon>Tortricoidea</taxon>
        <taxon>Tortricidae</taxon>
        <taxon>Tortricinae</taxon>
        <taxon>Choristoneura</taxon>
    </lineage>
</organism>
<sequence length="90" mass="10045">MHCLNLTPPCRTPSQPDYLDITEVFDECGHRSFNEAGIVTQVPTEPLTGNLRLVCASEDALADLFDLDPQVEKQRNLSTLWLENTCLKVG</sequence>
<reference evidence="1 2" key="1">
    <citation type="journal article" date="2022" name="Genome Biol. Evol.">
        <title>The Spruce Budworm Genome: Reconstructing the Evolutionary History of Antifreeze Proteins.</title>
        <authorList>
            <person name="Beliveau C."/>
            <person name="Gagne P."/>
            <person name="Picq S."/>
            <person name="Vernygora O."/>
            <person name="Keeling C.I."/>
            <person name="Pinkney K."/>
            <person name="Doucet D."/>
            <person name="Wen F."/>
            <person name="Johnston J.S."/>
            <person name="Maaroufi H."/>
            <person name="Boyle B."/>
            <person name="Laroche J."/>
            <person name="Dewar K."/>
            <person name="Juretic N."/>
            <person name="Blackburn G."/>
            <person name="Nisole A."/>
            <person name="Brunet B."/>
            <person name="Brandao M."/>
            <person name="Lumley L."/>
            <person name="Duan J."/>
            <person name="Quan G."/>
            <person name="Lucarotti C.J."/>
            <person name="Roe A.D."/>
            <person name="Sperling F.A.H."/>
            <person name="Levesque R.C."/>
            <person name="Cusson M."/>
        </authorList>
    </citation>
    <scope>NUCLEOTIDE SEQUENCE [LARGE SCALE GENOMIC DNA]</scope>
    <source>
        <strain evidence="1">Glfc:IPQL:Cfum</strain>
    </source>
</reference>
<protein>
    <submittedName>
        <fullName evidence="1">Uncharacterized protein</fullName>
    </submittedName>
</protein>
<dbReference type="EMBL" id="CM046109">
    <property type="protein sequence ID" value="KAI8441831.1"/>
    <property type="molecule type" value="Genomic_DNA"/>
</dbReference>
<gene>
    <name evidence="1" type="ORF">MSG28_005517</name>
</gene>
<accession>A0ACC0L067</accession>
<evidence type="ECO:0000313" key="1">
    <source>
        <dbReference type="EMBL" id="KAI8441831.1"/>
    </source>
</evidence>
<dbReference type="Proteomes" id="UP001064048">
    <property type="component" value="Chromosome 9"/>
</dbReference>
<proteinExistence type="predicted"/>
<keyword evidence="2" id="KW-1185">Reference proteome</keyword>
<comment type="caution">
    <text evidence="1">The sequence shown here is derived from an EMBL/GenBank/DDBJ whole genome shotgun (WGS) entry which is preliminary data.</text>
</comment>
<name>A0ACC0L067_CHOFU</name>
<evidence type="ECO:0000313" key="2">
    <source>
        <dbReference type="Proteomes" id="UP001064048"/>
    </source>
</evidence>